<dbReference type="GO" id="GO:0005975">
    <property type="term" value="P:carbohydrate metabolic process"/>
    <property type="evidence" value="ECO:0007669"/>
    <property type="project" value="UniProtKB-ARBA"/>
</dbReference>
<dbReference type="Gene3D" id="2.60.120.260">
    <property type="entry name" value="Galactose-binding domain-like"/>
    <property type="match status" value="1"/>
</dbReference>
<dbReference type="InterPro" id="IPR013783">
    <property type="entry name" value="Ig-like_fold"/>
</dbReference>
<proteinExistence type="predicted"/>
<feature type="chain" id="PRO_5039305067" evidence="2">
    <location>
        <begin position="22"/>
        <end position="796"/>
    </location>
</feature>
<dbReference type="InterPro" id="IPR014756">
    <property type="entry name" value="Ig_E-set"/>
</dbReference>
<dbReference type="Gene3D" id="2.60.20.10">
    <property type="entry name" value="Crystallins"/>
    <property type="match status" value="1"/>
</dbReference>
<dbReference type="InterPro" id="IPR000421">
    <property type="entry name" value="FA58C"/>
</dbReference>
<organism evidence="4">
    <name type="scientific">uncultured Solirubrobacteraceae bacterium</name>
    <dbReference type="NCBI Taxonomy" id="1162706"/>
    <lineage>
        <taxon>Bacteria</taxon>
        <taxon>Bacillati</taxon>
        <taxon>Actinomycetota</taxon>
        <taxon>Thermoleophilia</taxon>
        <taxon>Solirubrobacterales</taxon>
        <taxon>Solirubrobacteraceae</taxon>
        <taxon>environmental samples</taxon>
    </lineage>
</organism>
<dbReference type="InterPro" id="IPR011043">
    <property type="entry name" value="Gal_Oxase/kelch_b-propeller"/>
</dbReference>
<dbReference type="CDD" id="cd02851">
    <property type="entry name" value="E_set_GO_C"/>
    <property type="match status" value="1"/>
</dbReference>
<evidence type="ECO:0000256" key="2">
    <source>
        <dbReference type="SAM" id="SignalP"/>
    </source>
</evidence>
<dbReference type="Gene3D" id="2.130.10.80">
    <property type="entry name" value="Galactose oxidase/kelch, beta-propeller"/>
    <property type="match status" value="1"/>
</dbReference>
<feature type="compositionally biased region" description="Basic residues" evidence="1">
    <location>
        <begin position="30"/>
        <end position="39"/>
    </location>
</feature>
<feature type="compositionally biased region" description="Basic residues" evidence="1">
    <location>
        <begin position="58"/>
        <end position="77"/>
    </location>
</feature>
<feature type="domain" description="F5/8 type C" evidence="3">
    <location>
        <begin position="560"/>
        <end position="704"/>
    </location>
</feature>
<reference evidence="4" key="1">
    <citation type="submission" date="2020-02" db="EMBL/GenBank/DDBJ databases">
        <authorList>
            <person name="Meier V. D."/>
        </authorList>
    </citation>
    <scope>NUCLEOTIDE SEQUENCE</scope>
    <source>
        <strain evidence="4">AVDCRST_MAG30</strain>
    </source>
</reference>
<dbReference type="SUPFAM" id="SSF81296">
    <property type="entry name" value="E set domains"/>
    <property type="match status" value="1"/>
</dbReference>
<accession>A0A6J4RT22</accession>
<dbReference type="SUPFAM" id="SSF50965">
    <property type="entry name" value="Galactose oxidase, central domain"/>
    <property type="match status" value="1"/>
</dbReference>
<gene>
    <name evidence="4" type="ORF">AVDCRST_MAG30-788</name>
</gene>
<feature type="region of interest" description="Disordered" evidence="1">
    <location>
        <begin position="24"/>
        <end position="46"/>
    </location>
</feature>
<dbReference type="PANTHER" id="PTHR32208:SF21">
    <property type="entry name" value="LOW QUALITY PROTEIN: ALDEHYDE OXIDASE GLOX-LIKE"/>
    <property type="match status" value="1"/>
</dbReference>
<feature type="region of interest" description="Disordered" evidence="1">
    <location>
        <begin position="58"/>
        <end position="79"/>
    </location>
</feature>
<evidence type="ECO:0000259" key="3">
    <source>
        <dbReference type="PROSITE" id="PS50022"/>
    </source>
</evidence>
<dbReference type="AlphaFoldDB" id="A0A6J4RT22"/>
<sequence length="796" mass="82787">MFVSRRIAIALVLSLAAVVGAGSPADAHRGSHSAAKKHAKNDLATTPVSVLERRARAKARALGRKPGTRSKRARARARASAVTDPGVVGRWSEVKPMPVVPVAEALLPNGKVLMWDSVGDAPGETYDDHTYTRAAVYDPVTDTSKRVDVRGTNVFCAGFVQLANGNVFVAGGNADSSLRGSRTTHTFDWTTETWTRGPDMQDGRWYPSVAASPTDEAVIIGGGPTVAEVRTSGGAIRRLTGVTTPSSRLYPFLQGATDGRSLLLGAPPSMSLVDPFGTGSIAAAGTRDALDRDYGSFAPYDVGRTLVAGGGSVTVDGVTGPARSATIVDTRSGSPVGRATGSMVKRRRQHHLTTLADGSVLATGGQTTDGGFGQVDLANAAYEAERWNPATGAWTALAPAAVARQYHTTAVLLPDGRVMSGGGGICAVCQEVGYFRRDAEIFSPPYLFKRDGSGALAPRPELSAVPREIGFDRPFTVSSPQAGQIRKLGLVRLGAPTHGVDQGQRYIPLGFTASGTTLNASGPANPNEAPAGYYMLFAVDADGVPSVASMVSVQRTGAVVSNAGVNLARGKAVTSSPPCDPAEGPEKAVNGSVSGGIYDKWCSRVTNPSLTVDLGSSQAVGSFTVRHAGAGGEPASFNTRDFRIETSLDGTTWSAAANVTGNTASSSTHTIATRQARYVRLTITYAEQTAALPARIYEFEVYGVGAASVPLTAYSKPSASGRAQRFEAGAFDAARGNLGQVGNDQIRSLDVAPGYQVTLCRQTGLAECTTLPAGRHTSLPTGYDRTVSSLRVTKVG</sequence>
<evidence type="ECO:0000256" key="1">
    <source>
        <dbReference type="SAM" id="MobiDB-lite"/>
    </source>
</evidence>
<dbReference type="Pfam" id="PF09118">
    <property type="entry name" value="GO-like_E_set"/>
    <property type="match status" value="1"/>
</dbReference>
<evidence type="ECO:0000313" key="4">
    <source>
        <dbReference type="EMBL" id="CAA9480875.1"/>
    </source>
</evidence>
<dbReference type="InterPro" id="IPR015202">
    <property type="entry name" value="GO-like_E_set"/>
</dbReference>
<name>A0A6J4RT22_9ACTN</name>
<keyword evidence="2" id="KW-0732">Signal</keyword>
<dbReference type="Gene3D" id="2.60.40.10">
    <property type="entry name" value="Immunoglobulins"/>
    <property type="match status" value="1"/>
</dbReference>
<dbReference type="Pfam" id="PF22633">
    <property type="entry name" value="F5_F8_type_C_2"/>
    <property type="match status" value="1"/>
</dbReference>
<feature type="signal peptide" evidence="2">
    <location>
        <begin position="1"/>
        <end position="21"/>
    </location>
</feature>
<dbReference type="InterPro" id="IPR008979">
    <property type="entry name" value="Galactose-bd-like_sf"/>
</dbReference>
<dbReference type="PANTHER" id="PTHR32208">
    <property type="entry name" value="SECRETED PROTEIN-RELATED"/>
    <property type="match status" value="1"/>
</dbReference>
<dbReference type="EMBL" id="CADCVS010000131">
    <property type="protein sequence ID" value="CAA9480875.1"/>
    <property type="molecule type" value="Genomic_DNA"/>
</dbReference>
<dbReference type="SUPFAM" id="SSF49785">
    <property type="entry name" value="Galactose-binding domain-like"/>
    <property type="match status" value="1"/>
</dbReference>
<dbReference type="InterPro" id="IPR037293">
    <property type="entry name" value="Gal_Oxidase_central_sf"/>
</dbReference>
<dbReference type="PROSITE" id="PS50022">
    <property type="entry name" value="FA58C_3"/>
    <property type="match status" value="1"/>
</dbReference>
<protein>
    <submittedName>
        <fullName evidence="4">AA5 / AA5_2 / AA5_1 / CBM32</fullName>
    </submittedName>
</protein>